<dbReference type="EMBL" id="UINC01006444">
    <property type="protein sequence ID" value="SVA27570.1"/>
    <property type="molecule type" value="Genomic_DNA"/>
</dbReference>
<evidence type="ECO:0000259" key="3">
    <source>
        <dbReference type="Pfam" id="PF08028"/>
    </source>
</evidence>
<feature type="domain" description="Acyl-CoA dehydrogenase/oxidase N-terminal" evidence="2">
    <location>
        <begin position="6"/>
        <end position="98"/>
    </location>
</feature>
<name>A0A381UHF0_9ZZZZ</name>
<dbReference type="AlphaFoldDB" id="A0A381UHF0"/>
<dbReference type="InterPro" id="IPR009100">
    <property type="entry name" value="AcylCoA_DH/oxidase_NM_dom_sf"/>
</dbReference>
<dbReference type="InterPro" id="IPR046373">
    <property type="entry name" value="Acyl-CoA_Oxase/DH_mid-dom_sf"/>
</dbReference>
<sequence>MAETLLEAAKSFVPMIRANLDQIDSECQLPSELAEAMAQKGLFGLYVPECFGGPEADPITAFPVVEEISRADGSVGWCCFNGTALTAAVSRISIEATKELFGDPPDIRGSGSARSGGTAKVTDGGYVLNGRWNYLSGVDHAKCLFLNCDVVDDNGPLVSEDGIPVTRVAVVPLDSGTVISNWTTMGMRGTASNDAEYIDLFVPASHTYLRTDPAIHRGPLYNPQTAILLSWTLAAANALGMARGAMDCFMELATAGSTMSTARLRDRSIVQTTVGECEAMIGAGRSYILDAAEAMWESQVAKSPDLMEKAVHVRLAIAHAIRQSVKVVDMLFYAAGTGAIHQSNGLERYFRDLHVSGQHISGLHSNYEYGGQFLLGVTPTAITYG</sequence>
<keyword evidence="1" id="KW-0560">Oxidoreductase</keyword>
<dbReference type="GO" id="GO:0006552">
    <property type="term" value="P:L-leucine catabolic process"/>
    <property type="evidence" value="ECO:0007669"/>
    <property type="project" value="TreeGrafter"/>
</dbReference>
<dbReference type="InterPro" id="IPR013107">
    <property type="entry name" value="Acyl-CoA_DH_C"/>
</dbReference>
<dbReference type="Pfam" id="PF08028">
    <property type="entry name" value="Acyl-CoA_dh_2"/>
    <property type="match status" value="1"/>
</dbReference>
<organism evidence="4">
    <name type="scientific">marine metagenome</name>
    <dbReference type="NCBI Taxonomy" id="408172"/>
    <lineage>
        <taxon>unclassified sequences</taxon>
        <taxon>metagenomes</taxon>
        <taxon>ecological metagenomes</taxon>
    </lineage>
</organism>
<dbReference type="SUPFAM" id="SSF47203">
    <property type="entry name" value="Acyl-CoA dehydrogenase C-terminal domain-like"/>
    <property type="match status" value="1"/>
</dbReference>
<evidence type="ECO:0008006" key="5">
    <source>
        <dbReference type="Google" id="ProtNLM"/>
    </source>
</evidence>
<dbReference type="PIRSF" id="PIRSF016578">
    <property type="entry name" value="HsaA"/>
    <property type="match status" value="1"/>
</dbReference>
<dbReference type="InterPro" id="IPR037069">
    <property type="entry name" value="AcylCoA_DH/ox_N_sf"/>
</dbReference>
<dbReference type="InterPro" id="IPR013786">
    <property type="entry name" value="AcylCoA_DH/ox_N"/>
</dbReference>
<feature type="domain" description="Acyl-CoA dehydrogenase C-terminal" evidence="3">
    <location>
        <begin position="234"/>
        <end position="360"/>
    </location>
</feature>
<evidence type="ECO:0000313" key="4">
    <source>
        <dbReference type="EMBL" id="SVA27570.1"/>
    </source>
</evidence>
<dbReference type="SUPFAM" id="SSF56645">
    <property type="entry name" value="Acyl-CoA dehydrogenase NM domain-like"/>
    <property type="match status" value="1"/>
</dbReference>
<proteinExistence type="predicted"/>
<dbReference type="Pfam" id="PF02771">
    <property type="entry name" value="Acyl-CoA_dh_N"/>
    <property type="match status" value="1"/>
</dbReference>
<dbReference type="Gene3D" id="2.40.110.10">
    <property type="entry name" value="Butyryl-CoA Dehydrogenase, subunit A, domain 2"/>
    <property type="match status" value="1"/>
</dbReference>
<evidence type="ECO:0000259" key="2">
    <source>
        <dbReference type="Pfam" id="PF02771"/>
    </source>
</evidence>
<dbReference type="PANTHER" id="PTHR43884:SF12">
    <property type="entry name" value="ISOVALERYL-COA DEHYDROGENASE, MITOCHONDRIAL-RELATED"/>
    <property type="match status" value="1"/>
</dbReference>
<evidence type="ECO:0000256" key="1">
    <source>
        <dbReference type="ARBA" id="ARBA00023002"/>
    </source>
</evidence>
<gene>
    <name evidence="4" type="ORF">METZ01_LOCUS80424</name>
</gene>
<protein>
    <recommendedName>
        <fullName evidence="5">Acyl-CoA dehydrogenase C-terminal domain-containing protein</fullName>
    </recommendedName>
</protein>
<accession>A0A381UHF0</accession>
<dbReference type="PANTHER" id="PTHR43884">
    <property type="entry name" value="ACYL-COA DEHYDROGENASE"/>
    <property type="match status" value="1"/>
</dbReference>
<dbReference type="Gene3D" id="1.20.140.10">
    <property type="entry name" value="Butyryl-CoA Dehydrogenase, subunit A, domain 3"/>
    <property type="match status" value="1"/>
</dbReference>
<dbReference type="GO" id="GO:0050660">
    <property type="term" value="F:flavin adenine dinucleotide binding"/>
    <property type="evidence" value="ECO:0007669"/>
    <property type="project" value="InterPro"/>
</dbReference>
<dbReference type="Gene3D" id="1.10.540.10">
    <property type="entry name" value="Acyl-CoA dehydrogenase/oxidase, N-terminal domain"/>
    <property type="match status" value="1"/>
</dbReference>
<dbReference type="GO" id="GO:0008470">
    <property type="term" value="F:3-methylbutanoyl-CoA dehydrogenase activity"/>
    <property type="evidence" value="ECO:0007669"/>
    <property type="project" value="TreeGrafter"/>
</dbReference>
<reference evidence="4" key="1">
    <citation type="submission" date="2018-05" db="EMBL/GenBank/DDBJ databases">
        <authorList>
            <person name="Lanie J.A."/>
            <person name="Ng W.-L."/>
            <person name="Kazmierczak K.M."/>
            <person name="Andrzejewski T.M."/>
            <person name="Davidsen T.M."/>
            <person name="Wayne K.J."/>
            <person name="Tettelin H."/>
            <person name="Glass J.I."/>
            <person name="Rusch D."/>
            <person name="Podicherti R."/>
            <person name="Tsui H.-C.T."/>
            <person name="Winkler M.E."/>
        </authorList>
    </citation>
    <scope>NUCLEOTIDE SEQUENCE</scope>
</reference>
<dbReference type="InterPro" id="IPR036250">
    <property type="entry name" value="AcylCo_DH-like_C"/>
</dbReference>